<evidence type="ECO:0000313" key="1">
    <source>
        <dbReference type="EMBL" id="KDP32774.1"/>
    </source>
</evidence>
<dbReference type="Proteomes" id="UP000027138">
    <property type="component" value="Unassembled WGS sequence"/>
</dbReference>
<dbReference type="KEGG" id="jcu:105638907"/>
<dbReference type="PANTHER" id="PTHR37237">
    <property type="entry name" value="OS02G0567000 PROTEIN"/>
    <property type="match status" value="1"/>
</dbReference>
<organism evidence="1 2">
    <name type="scientific">Jatropha curcas</name>
    <name type="common">Barbados nut</name>
    <dbReference type="NCBI Taxonomy" id="180498"/>
    <lineage>
        <taxon>Eukaryota</taxon>
        <taxon>Viridiplantae</taxon>
        <taxon>Streptophyta</taxon>
        <taxon>Embryophyta</taxon>
        <taxon>Tracheophyta</taxon>
        <taxon>Spermatophyta</taxon>
        <taxon>Magnoliopsida</taxon>
        <taxon>eudicotyledons</taxon>
        <taxon>Gunneridae</taxon>
        <taxon>Pentapetalae</taxon>
        <taxon>rosids</taxon>
        <taxon>fabids</taxon>
        <taxon>Malpighiales</taxon>
        <taxon>Euphorbiaceae</taxon>
        <taxon>Crotonoideae</taxon>
        <taxon>Jatropheae</taxon>
        <taxon>Jatropha</taxon>
    </lineage>
</organism>
<gene>
    <name evidence="1" type="ORF">JCGZ_12066</name>
</gene>
<dbReference type="PANTHER" id="PTHR37237:SF1">
    <property type="entry name" value="OS02G0567000 PROTEIN"/>
    <property type="match status" value="1"/>
</dbReference>
<protein>
    <submittedName>
        <fullName evidence="1">Uncharacterized protein</fullName>
    </submittedName>
</protein>
<dbReference type="AlphaFoldDB" id="A0A067KLV8"/>
<dbReference type="STRING" id="180498.A0A067KLV8"/>
<name>A0A067KLV8_JATCU</name>
<evidence type="ECO:0000313" key="2">
    <source>
        <dbReference type="Proteomes" id="UP000027138"/>
    </source>
</evidence>
<sequence>MCECEIEMKGVGGPLLCIGDLLSDLGEKEEDGVKASDHHQAYKEVASPSSASVLDSNNTLQSSLDLTKLFQENYSQLNEAFAGKDNSWTGLTLKLCTALETASELVQLTNSNVGMLSEKVGELEKIVKRGDSAVAAAKAVHVALNQKGGPFSGSQNVQ</sequence>
<dbReference type="OrthoDB" id="1629067at2759"/>
<keyword evidence="2" id="KW-1185">Reference proteome</keyword>
<reference evidence="1 2" key="1">
    <citation type="journal article" date="2014" name="PLoS ONE">
        <title>Global Analysis of Gene Expression Profiles in Physic Nut (Jatropha curcas L.) Seedlings Exposed to Salt Stress.</title>
        <authorList>
            <person name="Zhang L."/>
            <person name="Zhang C."/>
            <person name="Wu P."/>
            <person name="Chen Y."/>
            <person name="Li M."/>
            <person name="Jiang H."/>
            <person name="Wu G."/>
        </authorList>
    </citation>
    <scope>NUCLEOTIDE SEQUENCE [LARGE SCALE GENOMIC DNA]</scope>
    <source>
        <strain evidence="2">cv. GZQX0401</strain>
        <tissue evidence="1">Young leaves</tissue>
    </source>
</reference>
<proteinExistence type="predicted"/>
<dbReference type="EMBL" id="KK914570">
    <property type="protein sequence ID" value="KDP32774.1"/>
    <property type="molecule type" value="Genomic_DNA"/>
</dbReference>
<accession>A0A067KLV8</accession>